<evidence type="ECO:0000256" key="5">
    <source>
        <dbReference type="ARBA" id="ARBA00022827"/>
    </source>
</evidence>
<dbReference type="Proteomes" id="UP000001460">
    <property type="component" value="Unassembled WGS sequence"/>
</dbReference>
<evidence type="ECO:0000256" key="9">
    <source>
        <dbReference type="ARBA" id="ARBA00023284"/>
    </source>
</evidence>
<dbReference type="GO" id="GO:0005829">
    <property type="term" value="C:cytosol"/>
    <property type="evidence" value="ECO:0007669"/>
    <property type="project" value="TreeGrafter"/>
</dbReference>
<dbReference type="RefSeq" id="XP_002142781.1">
    <property type="nucleotide sequence ID" value="XM_002142745.1"/>
</dbReference>
<feature type="domain" description="FAD/NAD(P)-binding" evidence="16">
    <location>
        <begin position="13"/>
        <end position="338"/>
    </location>
</feature>
<dbReference type="PANTHER" id="PTHR42737:SF7">
    <property type="entry name" value="THIOREDOXIN-DISULFIDE REDUCTASE"/>
    <property type="match status" value="1"/>
</dbReference>
<dbReference type="OMA" id="MPTKYDL"/>
<dbReference type="eggNOG" id="KOG4716">
    <property type="taxonomic scope" value="Eukaryota"/>
</dbReference>
<dbReference type="InterPro" id="IPR006338">
    <property type="entry name" value="Thioredoxin/glutathione_Rdtase"/>
</dbReference>
<dbReference type="GO" id="GO:0004362">
    <property type="term" value="F:glutathione-disulfide reductase (NADPH) activity"/>
    <property type="evidence" value="ECO:0007669"/>
    <property type="project" value="TreeGrafter"/>
</dbReference>
<feature type="binding site" evidence="12">
    <location>
        <begin position="196"/>
        <end position="203"/>
    </location>
    <ligand>
        <name>NAD(+)</name>
        <dbReference type="ChEBI" id="CHEBI:57540"/>
    </ligand>
</feature>
<keyword evidence="9 14" id="KW-0676">Redox-active center</keyword>
<dbReference type="PRINTS" id="PR00411">
    <property type="entry name" value="PNDRDTASEI"/>
</dbReference>
<evidence type="ECO:0000313" key="17">
    <source>
        <dbReference type="EMBL" id="EEA08432.1"/>
    </source>
</evidence>
<gene>
    <name evidence="17" type="ORF">CMU_002600</name>
</gene>
<dbReference type="Pfam" id="PF02852">
    <property type="entry name" value="Pyr_redox_dim"/>
    <property type="match status" value="1"/>
</dbReference>
<dbReference type="GO" id="GO:0050660">
    <property type="term" value="F:flavin adenine dinucleotide binding"/>
    <property type="evidence" value="ECO:0007669"/>
    <property type="project" value="InterPro"/>
</dbReference>
<comment type="function">
    <text evidence="10">Catalyzes the transfer of electrons from NADPH to thioredoxins TRX1, TRX2 and TRX3, which in turn act as reductants of disulfide containing proteins. Able to reduce nitroglutathione (GSNO), a compound involved in the transport of nitric oxide (NO); however, TRX1 is more efficient in reducing GSNO. Has no catalytic activity towards oxidized glutathione (GSSG).</text>
</comment>
<dbReference type="GO" id="GO:0004791">
    <property type="term" value="F:thioredoxin-disulfide reductase (NADPH) activity"/>
    <property type="evidence" value="ECO:0007669"/>
    <property type="project" value="UniProtKB-EC"/>
</dbReference>
<evidence type="ECO:0000256" key="6">
    <source>
        <dbReference type="ARBA" id="ARBA00022857"/>
    </source>
</evidence>
<feature type="binding site" evidence="12">
    <location>
        <position position="322"/>
    </location>
    <ligand>
        <name>FAD</name>
        <dbReference type="ChEBI" id="CHEBI:57692"/>
    </ligand>
</feature>
<feature type="active site" description="Proton acceptor" evidence="11">
    <location>
        <position position="474"/>
    </location>
</feature>
<dbReference type="InterPro" id="IPR012999">
    <property type="entry name" value="Pyr_OxRdtase_I_AS"/>
</dbReference>
<dbReference type="GO" id="GO:0006749">
    <property type="term" value="P:glutathione metabolic process"/>
    <property type="evidence" value="ECO:0007669"/>
    <property type="project" value="TreeGrafter"/>
</dbReference>
<dbReference type="STRING" id="441375.B6AJP1"/>
<dbReference type="InterPro" id="IPR023753">
    <property type="entry name" value="FAD/NAD-binding_dom"/>
</dbReference>
<dbReference type="PROSITE" id="PS00076">
    <property type="entry name" value="PYRIDINE_REDOX_1"/>
    <property type="match status" value="1"/>
</dbReference>
<dbReference type="GO" id="GO:0045454">
    <property type="term" value="P:cell redox homeostasis"/>
    <property type="evidence" value="ECO:0007669"/>
    <property type="project" value="InterPro"/>
</dbReference>
<evidence type="ECO:0000256" key="13">
    <source>
        <dbReference type="PIRSR" id="PIRSR000350-4"/>
    </source>
</evidence>
<evidence type="ECO:0000256" key="3">
    <source>
        <dbReference type="ARBA" id="ARBA00018719"/>
    </source>
</evidence>
<proteinExistence type="inferred from homology"/>
<keyword evidence="4 14" id="KW-0285">Flavoprotein</keyword>
<keyword evidence="8" id="KW-1015">Disulfide bond</keyword>
<keyword evidence="18" id="KW-1185">Reference proteome</keyword>
<dbReference type="InterPro" id="IPR004099">
    <property type="entry name" value="Pyr_nucl-diS_OxRdtase_dimer"/>
</dbReference>
<evidence type="ECO:0000256" key="7">
    <source>
        <dbReference type="ARBA" id="ARBA00023002"/>
    </source>
</evidence>
<dbReference type="Gene3D" id="3.50.50.60">
    <property type="entry name" value="FAD/NAD(P)-binding domain"/>
    <property type="match status" value="1"/>
</dbReference>
<accession>B6AJP1</accession>
<dbReference type="Pfam" id="PF07992">
    <property type="entry name" value="Pyr_redox_2"/>
    <property type="match status" value="1"/>
</dbReference>
<evidence type="ECO:0000256" key="2">
    <source>
        <dbReference type="ARBA" id="ARBA00012610"/>
    </source>
</evidence>
<keyword evidence="12" id="KW-0547">Nucleotide-binding</keyword>
<keyword evidence="12" id="KW-0520">NAD</keyword>
<dbReference type="EMBL" id="DS989740">
    <property type="protein sequence ID" value="EEA08432.1"/>
    <property type="molecule type" value="Genomic_DNA"/>
</dbReference>
<comment type="similarity">
    <text evidence="1 14">Belongs to the class-I pyridine nucleotide-disulfide oxidoreductase family.</text>
</comment>
<reference evidence="17" key="1">
    <citation type="submission" date="2008-06" db="EMBL/GenBank/DDBJ databases">
        <authorList>
            <person name="Lorenzi H."/>
            <person name="Inman J."/>
            <person name="Miller J."/>
            <person name="Schobel S."/>
            <person name="Amedeo P."/>
            <person name="Caler E.V."/>
            <person name="da Silva J."/>
        </authorList>
    </citation>
    <scope>NUCLEOTIDE SEQUENCE [LARGE SCALE GENOMIC DNA]</scope>
    <source>
        <strain evidence="17">RN66</strain>
    </source>
</reference>
<dbReference type="GeneID" id="6997930"/>
<dbReference type="InterPro" id="IPR046952">
    <property type="entry name" value="GSHR/TRXR-like"/>
</dbReference>
<name>B6AJP1_CRYMR</name>
<keyword evidence="6" id="KW-0521">NADP</keyword>
<dbReference type="GO" id="GO:0005739">
    <property type="term" value="C:mitochondrion"/>
    <property type="evidence" value="ECO:0007669"/>
    <property type="project" value="TreeGrafter"/>
</dbReference>
<evidence type="ECO:0000256" key="14">
    <source>
        <dbReference type="RuleBase" id="RU003691"/>
    </source>
</evidence>
<evidence type="ECO:0000256" key="1">
    <source>
        <dbReference type="ARBA" id="ARBA00007532"/>
    </source>
</evidence>
<evidence type="ECO:0000259" key="15">
    <source>
        <dbReference type="Pfam" id="PF02852"/>
    </source>
</evidence>
<dbReference type="EC" id="1.8.1.9" evidence="2"/>
<dbReference type="GO" id="GO:0034599">
    <property type="term" value="P:cellular response to oxidative stress"/>
    <property type="evidence" value="ECO:0007669"/>
    <property type="project" value="TreeGrafter"/>
</dbReference>
<dbReference type="PANTHER" id="PTHR42737">
    <property type="entry name" value="GLUTATHIONE REDUCTASE"/>
    <property type="match status" value="1"/>
</dbReference>
<feature type="binding site" evidence="12">
    <location>
        <position position="282"/>
    </location>
    <ligand>
        <name>NAD(+)</name>
        <dbReference type="ChEBI" id="CHEBI:57540"/>
    </ligand>
</feature>
<organism evidence="17 18">
    <name type="scientific">Cryptosporidium muris (strain RN66)</name>
    <dbReference type="NCBI Taxonomy" id="441375"/>
    <lineage>
        <taxon>Eukaryota</taxon>
        <taxon>Sar</taxon>
        <taxon>Alveolata</taxon>
        <taxon>Apicomplexa</taxon>
        <taxon>Conoidasida</taxon>
        <taxon>Coccidia</taxon>
        <taxon>Eucoccidiorida</taxon>
        <taxon>Eimeriorina</taxon>
        <taxon>Cryptosporidiidae</taxon>
        <taxon>Cryptosporidium</taxon>
    </lineage>
</organism>
<keyword evidence="5 12" id="KW-0274">FAD</keyword>
<dbReference type="SUPFAM" id="SSF51905">
    <property type="entry name" value="FAD/NAD(P)-binding domain"/>
    <property type="match status" value="1"/>
</dbReference>
<dbReference type="SUPFAM" id="SSF55424">
    <property type="entry name" value="FAD/NAD-linked reductases, dimerisation (C-terminal) domain"/>
    <property type="match status" value="1"/>
</dbReference>
<evidence type="ECO:0000256" key="10">
    <source>
        <dbReference type="ARBA" id="ARBA00053237"/>
    </source>
</evidence>
<dbReference type="PIRSF" id="PIRSF000350">
    <property type="entry name" value="Mercury_reductase_MerA"/>
    <property type="match status" value="1"/>
</dbReference>
<dbReference type="InterPro" id="IPR016156">
    <property type="entry name" value="FAD/NAD-linked_Rdtase_dimer_sf"/>
</dbReference>
<dbReference type="PRINTS" id="PR00368">
    <property type="entry name" value="FADPNR"/>
</dbReference>
<evidence type="ECO:0000256" key="8">
    <source>
        <dbReference type="ARBA" id="ARBA00023157"/>
    </source>
</evidence>
<dbReference type="VEuPathDB" id="CryptoDB:CMU_002600"/>
<feature type="domain" description="Pyridine nucleotide-disulphide oxidoreductase dimerisation" evidence="15">
    <location>
        <begin position="358"/>
        <end position="482"/>
    </location>
</feature>
<feature type="disulfide bond" description="Redox-active" evidence="13">
    <location>
        <begin position="59"/>
        <end position="64"/>
    </location>
</feature>
<keyword evidence="7 14" id="KW-0560">Oxidoreductase</keyword>
<dbReference type="NCBIfam" id="TIGR01438">
    <property type="entry name" value="TGR"/>
    <property type="match status" value="1"/>
</dbReference>
<evidence type="ECO:0000256" key="12">
    <source>
        <dbReference type="PIRSR" id="PIRSR000350-3"/>
    </source>
</evidence>
<evidence type="ECO:0000256" key="11">
    <source>
        <dbReference type="PIRSR" id="PIRSR000350-2"/>
    </source>
</evidence>
<evidence type="ECO:0000313" key="18">
    <source>
        <dbReference type="Proteomes" id="UP000001460"/>
    </source>
</evidence>
<dbReference type="FunFam" id="3.50.50.60:FF:000190">
    <property type="entry name" value="Thioredoxin reductase"/>
    <property type="match status" value="1"/>
</dbReference>
<protein>
    <recommendedName>
        <fullName evidence="3">Thioredoxin reductase</fullName>
        <ecNumber evidence="2">1.8.1.9</ecNumber>
    </recommendedName>
</protein>
<dbReference type="InterPro" id="IPR036188">
    <property type="entry name" value="FAD/NAD-bd_sf"/>
</dbReference>
<comment type="cofactor">
    <cofactor evidence="12">
        <name>FAD</name>
        <dbReference type="ChEBI" id="CHEBI:57692"/>
    </cofactor>
    <text evidence="12">Binds 1 FAD per subunit.</text>
</comment>
<sequence length="506" mass="55217">MSKASAVHLSFMYDLIVIGGGSGGLAAAKEAARLGKKVALFDYVKPSTQGTKWGLGGTCVNVGCVPKKLIHYAANIGTILHHDTSNYGFEVTSTFRWSNLIQTVQNHVKSLNFSYRSGLFSSGVEYINSLANLEDRHTVLFKRNNEIMKYTTEHILIAVGGRPNISESVPGALEYAITSDDIFSLSKPPGKTLIVGASYIGLETAGFLTELGFEAIVAVRSIPLRGFDRQCSEKVVSMMKEYGTRFLEGVVPINIEKIDDELKVVFSNGYTEQFDTVIYATGRYPDTKYLKLNEIGVHLTSNNKIIAPNDTTNIPNIHAIGDVVDGRPELTPVAIKAGILLARRLFGNSKEFIDYKYIPTTIFTPIEYGSIGYSSEAAIAEYGEDDIEEYLFEFTTLEIAASHRYKVESSRMDSGDFYMSPNSFAKLITVKSLDNKVIGFHFVGLNAGEITQGFSLAIKLGTKKSDFDSMIGIHPTDAEVFSDLSITRRSGESFIATGGCGGGKCG</sequence>
<dbReference type="OrthoDB" id="5956163at2759"/>
<dbReference type="AlphaFoldDB" id="B6AJP1"/>
<feature type="binding site" evidence="12">
    <location>
        <position position="68"/>
    </location>
    <ligand>
        <name>FAD</name>
        <dbReference type="ChEBI" id="CHEBI:57692"/>
    </ligand>
</feature>
<evidence type="ECO:0000256" key="4">
    <source>
        <dbReference type="ARBA" id="ARBA00022630"/>
    </source>
</evidence>
<dbReference type="InterPro" id="IPR001100">
    <property type="entry name" value="Pyr_nuc-diS_OxRdtase"/>
</dbReference>
<evidence type="ECO:0000259" key="16">
    <source>
        <dbReference type="Pfam" id="PF07992"/>
    </source>
</evidence>